<dbReference type="OrthoDB" id="9811343at2"/>
<evidence type="ECO:0000313" key="9">
    <source>
        <dbReference type="Proteomes" id="UP000315673"/>
    </source>
</evidence>
<keyword evidence="5 7" id="KW-1133">Transmembrane helix</keyword>
<dbReference type="RefSeq" id="WP_146573577.1">
    <property type="nucleotide sequence ID" value="NZ_CP042306.1"/>
</dbReference>
<proteinExistence type="inferred from homology"/>
<dbReference type="AlphaFoldDB" id="A0A5B8LLC3"/>
<organism evidence="8 9">
    <name type="scientific">Sphingomonas panacisoli</name>
    <dbReference type="NCBI Taxonomy" id="1813879"/>
    <lineage>
        <taxon>Bacteria</taxon>
        <taxon>Pseudomonadati</taxon>
        <taxon>Pseudomonadota</taxon>
        <taxon>Alphaproteobacteria</taxon>
        <taxon>Sphingomonadales</taxon>
        <taxon>Sphingomonadaceae</taxon>
        <taxon>Sphingomonas</taxon>
    </lineage>
</organism>
<evidence type="ECO:0000256" key="1">
    <source>
        <dbReference type="ARBA" id="ARBA00004651"/>
    </source>
</evidence>
<evidence type="ECO:0000256" key="2">
    <source>
        <dbReference type="ARBA" id="ARBA00011006"/>
    </source>
</evidence>
<keyword evidence="4 7" id="KW-0812">Transmembrane</keyword>
<keyword evidence="9" id="KW-1185">Reference proteome</keyword>
<keyword evidence="3" id="KW-1003">Cell membrane</keyword>
<comment type="subcellular location">
    <subcellularLocation>
        <location evidence="1">Cell membrane</location>
        <topology evidence="1">Multi-pass membrane protein</topology>
    </subcellularLocation>
</comment>
<dbReference type="InterPro" id="IPR007341">
    <property type="entry name" value="Transgly_assoc"/>
</dbReference>
<name>A0A5B8LLC3_9SPHN</name>
<dbReference type="PANTHER" id="PTHR33884">
    <property type="entry name" value="UPF0410 PROTEIN YMGE"/>
    <property type="match status" value="1"/>
</dbReference>
<keyword evidence="6 7" id="KW-0472">Membrane</keyword>
<evidence type="ECO:0000256" key="7">
    <source>
        <dbReference type="SAM" id="Phobius"/>
    </source>
</evidence>
<feature type="transmembrane region" description="Helical" evidence="7">
    <location>
        <begin position="6"/>
        <end position="24"/>
    </location>
</feature>
<reference evidence="8 9" key="1">
    <citation type="submission" date="2019-07" db="EMBL/GenBank/DDBJ databases">
        <title>Full genome sequence of Sphingomonas sp. 4R-6-7(HKS19).</title>
        <authorList>
            <person name="Im W.-T."/>
        </authorList>
    </citation>
    <scope>NUCLEOTIDE SEQUENCE [LARGE SCALE GENOMIC DNA]</scope>
    <source>
        <strain evidence="8 9">HKS19</strain>
    </source>
</reference>
<dbReference type="KEGG" id="spai:FPZ24_15730"/>
<accession>A0A5B8LLC3</accession>
<dbReference type="EMBL" id="CP042306">
    <property type="protein sequence ID" value="QDZ08739.1"/>
    <property type="molecule type" value="Genomic_DNA"/>
</dbReference>
<comment type="similarity">
    <text evidence="2">Belongs to the UPF0410 family.</text>
</comment>
<sequence length="87" mass="9208">MPERSILAWLAIGLVVGVIGKLTAPGRKPGGWMAIILTGIAGALLAGFVAETMRWTTTGTWRNDAAASLGAIAALAVHRWLKNRQSR</sequence>
<dbReference type="Proteomes" id="UP000315673">
    <property type="component" value="Chromosome"/>
</dbReference>
<gene>
    <name evidence="8" type="ORF">FPZ24_15730</name>
</gene>
<evidence type="ECO:0000256" key="6">
    <source>
        <dbReference type="ARBA" id="ARBA00023136"/>
    </source>
</evidence>
<evidence type="ECO:0000256" key="3">
    <source>
        <dbReference type="ARBA" id="ARBA00022475"/>
    </source>
</evidence>
<dbReference type="PANTHER" id="PTHR33884:SF3">
    <property type="entry name" value="UPF0410 PROTEIN YMGE"/>
    <property type="match status" value="1"/>
</dbReference>
<feature type="transmembrane region" description="Helical" evidence="7">
    <location>
        <begin position="31"/>
        <end position="50"/>
    </location>
</feature>
<protein>
    <submittedName>
        <fullName evidence="8">GlsB/YeaQ/YmgE family stress response membrane protein</fullName>
    </submittedName>
</protein>
<dbReference type="GO" id="GO:0005886">
    <property type="term" value="C:plasma membrane"/>
    <property type="evidence" value="ECO:0007669"/>
    <property type="project" value="UniProtKB-SubCell"/>
</dbReference>
<evidence type="ECO:0000256" key="4">
    <source>
        <dbReference type="ARBA" id="ARBA00022692"/>
    </source>
</evidence>
<evidence type="ECO:0000256" key="5">
    <source>
        <dbReference type="ARBA" id="ARBA00022989"/>
    </source>
</evidence>
<evidence type="ECO:0000313" key="8">
    <source>
        <dbReference type="EMBL" id="QDZ08739.1"/>
    </source>
</evidence>